<accession>A0A2W1K006</accession>
<dbReference type="EMBL" id="QKQP01000012">
    <property type="protein sequence ID" value="PZD79896.1"/>
    <property type="molecule type" value="Genomic_DNA"/>
</dbReference>
<reference evidence="1 2" key="1">
    <citation type="submission" date="2018-06" db="EMBL/GenBank/DDBJ databases">
        <title>Draft sequence of Acidithiobacillus ferrooxidans CCM 4253.</title>
        <authorList>
            <person name="Moya-Beltran A."/>
            <person name="Castro M."/>
            <person name="Covarrubias P.C."/>
            <person name="Issotta F."/>
            <person name="Janiczek O."/>
            <person name="Mandl M."/>
            <person name="Kucera J."/>
            <person name="Quatrini R."/>
        </authorList>
    </citation>
    <scope>NUCLEOTIDE SEQUENCE [LARGE SCALE GENOMIC DNA]</scope>
    <source>
        <strain evidence="1 2">CCM 4253</strain>
    </source>
</reference>
<comment type="caution">
    <text evidence="1">The sequence shown here is derived from an EMBL/GenBank/DDBJ whole genome shotgun (WGS) entry which is preliminary data.</text>
</comment>
<dbReference type="Proteomes" id="UP000248886">
    <property type="component" value="Unassembled WGS sequence"/>
</dbReference>
<proteinExistence type="predicted"/>
<dbReference type="GeneID" id="65282311"/>
<protein>
    <submittedName>
        <fullName evidence="1">Uncharacterized protein</fullName>
    </submittedName>
</protein>
<dbReference type="AlphaFoldDB" id="A0A2W1K006"/>
<name>A0A2W1K006_ACIFR</name>
<dbReference type="RefSeq" id="WP_012536966.1">
    <property type="nucleotide sequence ID" value="NZ_AP025160.1"/>
</dbReference>
<evidence type="ECO:0000313" key="1">
    <source>
        <dbReference type="EMBL" id="PZD79896.1"/>
    </source>
</evidence>
<evidence type="ECO:0000313" key="2">
    <source>
        <dbReference type="Proteomes" id="UP000248886"/>
    </source>
</evidence>
<organism evidence="1 2">
    <name type="scientific">Acidithiobacillus ferrooxidans</name>
    <name type="common">Thiobacillus ferrooxidans</name>
    <dbReference type="NCBI Taxonomy" id="920"/>
    <lineage>
        <taxon>Bacteria</taxon>
        <taxon>Pseudomonadati</taxon>
        <taxon>Pseudomonadota</taxon>
        <taxon>Acidithiobacillia</taxon>
        <taxon>Acidithiobacillales</taxon>
        <taxon>Acidithiobacillaceae</taxon>
        <taxon>Acidithiobacillus</taxon>
    </lineage>
</organism>
<sequence>MNIWNGACNLGFLPSEHFLVIWSDGLHLQIDGPVKELIKEYDGELNILDRTTNGKSEIETAELLESLSTLGVVIKEEGERHDIQAFSKVTFIVDDHSKTANEVVNTCISLMSQESFKTTFYGCEVDVVTPQGLDGIGENMRSRLFIAIGLNPKDFYRINKKFSYQKIEWIYVYSPSFNMVLISNLTDYKNGCYKCLRGLHIGSLPHEHMPIAANIESWIENDQIHLVKVNDISIEAKNQYYIALTSSFILVNIIKKVRNIVHTITFDDLGVEVNRSATIALPQCGCCT</sequence>
<gene>
    <name evidence="1" type="ORF">DN052_15325</name>
</gene>